<dbReference type="CDD" id="cd02231">
    <property type="entry name" value="cupin_BLL6423-like"/>
    <property type="match status" value="1"/>
</dbReference>
<name>A0A4Q4TLM5_9PEZI</name>
<evidence type="ECO:0000313" key="4">
    <source>
        <dbReference type="Proteomes" id="UP000293360"/>
    </source>
</evidence>
<dbReference type="InterPro" id="IPR013096">
    <property type="entry name" value="Cupin_2"/>
</dbReference>
<feature type="region of interest" description="Disordered" evidence="1">
    <location>
        <begin position="65"/>
        <end position="93"/>
    </location>
</feature>
<feature type="domain" description="Cupin type-2" evidence="2">
    <location>
        <begin position="149"/>
        <end position="216"/>
    </location>
</feature>
<dbReference type="PANTHER" id="PTHR36156:SF2">
    <property type="entry name" value="CUPIN TYPE-2 DOMAIN-CONTAINING PROTEIN"/>
    <property type="match status" value="1"/>
</dbReference>
<dbReference type="Proteomes" id="UP000293360">
    <property type="component" value="Unassembled WGS sequence"/>
</dbReference>
<dbReference type="Gene3D" id="2.60.120.10">
    <property type="entry name" value="Jelly Rolls"/>
    <property type="match status" value="1"/>
</dbReference>
<evidence type="ECO:0000259" key="2">
    <source>
        <dbReference type="Pfam" id="PF07883"/>
    </source>
</evidence>
<dbReference type="STRING" id="155417.A0A4Q4TLM5"/>
<reference evidence="3 4" key="1">
    <citation type="submission" date="2018-06" db="EMBL/GenBank/DDBJ databases">
        <title>Complete Genomes of Monosporascus.</title>
        <authorList>
            <person name="Robinson A.J."/>
            <person name="Natvig D.O."/>
        </authorList>
    </citation>
    <scope>NUCLEOTIDE SEQUENCE [LARGE SCALE GENOMIC DNA]</scope>
    <source>
        <strain evidence="3 4">CBS 110550</strain>
    </source>
</reference>
<dbReference type="InterPro" id="IPR011051">
    <property type="entry name" value="RmlC_Cupin_sf"/>
</dbReference>
<organism evidence="3 4">
    <name type="scientific">Monosporascus ibericus</name>
    <dbReference type="NCBI Taxonomy" id="155417"/>
    <lineage>
        <taxon>Eukaryota</taxon>
        <taxon>Fungi</taxon>
        <taxon>Dikarya</taxon>
        <taxon>Ascomycota</taxon>
        <taxon>Pezizomycotina</taxon>
        <taxon>Sordariomycetes</taxon>
        <taxon>Xylariomycetidae</taxon>
        <taxon>Xylariales</taxon>
        <taxon>Xylariales incertae sedis</taxon>
        <taxon>Monosporascus</taxon>
    </lineage>
</organism>
<feature type="compositionally biased region" description="Basic and acidic residues" evidence="1">
    <location>
        <begin position="8"/>
        <end position="18"/>
    </location>
</feature>
<feature type="region of interest" description="Disordered" evidence="1">
    <location>
        <begin position="1"/>
        <end position="26"/>
    </location>
</feature>
<dbReference type="OrthoDB" id="5840532at2759"/>
<dbReference type="InterPro" id="IPR014710">
    <property type="entry name" value="RmlC-like_jellyroll"/>
</dbReference>
<dbReference type="EMBL" id="QJNU01000075">
    <property type="protein sequence ID" value="RYP08015.1"/>
    <property type="molecule type" value="Genomic_DNA"/>
</dbReference>
<proteinExistence type="predicted"/>
<dbReference type="Pfam" id="PF07883">
    <property type="entry name" value="Cupin_2"/>
    <property type="match status" value="1"/>
</dbReference>
<keyword evidence="4" id="KW-1185">Reference proteome</keyword>
<dbReference type="PANTHER" id="PTHR36156">
    <property type="entry name" value="SLR2101 PROTEIN"/>
    <property type="match status" value="1"/>
</dbReference>
<gene>
    <name evidence="3" type="ORF">DL764_002161</name>
</gene>
<evidence type="ECO:0000256" key="1">
    <source>
        <dbReference type="SAM" id="MobiDB-lite"/>
    </source>
</evidence>
<feature type="compositionally biased region" description="Basic and acidic residues" evidence="1">
    <location>
        <begin position="78"/>
        <end position="93"/>
    </location>
</feature>
<dbReference type="InterPro" id="IPR047142">
    <property type="entry name" value="OryJ/VirC-like"/>
</dbReference>
<dbReference type="AlphaFoldDB" id="A0A4Q4TLM5"/>
<sequence>MLSAGGWDHSESPDHGHLMSDSSGMKKTICADSRRGIHRRVKLRLGLPSHPAFIYDTVAQFSVHQANRTASSQPKTTRRGDLPHRPAGRDRLLGRQEQLGREWSFRAGLLHGLAAGPPSRAIWTEDFKKADENRQQMGLVRHSGTVMRYVDISPHSSSPMHCTVSQDYGIVISGELECLLDSGKKRVLRPGDVAIQRGTMHQWFNRTDSWARMIFILIHAAKVEAGGEKLGEALGGMQVPASH</sequence>
<dbReference type="SUPFAM" id="SSF51182">
    <property type="entry name" value="RmlC-like cupins"/>
    <property type="match status" value="1"/>
</dbReference>
<comment type="caution">
    <text evidence="3">The sequence shown here is derived from an EMBL/GenBank/DDBJ whole genome shotgun (WGS) entry which is preliminary data.</text>
</comment>
<accession>A0A4Q4TLM5</accession>
<feature type="compositionally biased region" description="Polar residues" evidence="1">
    <location>
        <begin position="65"/>
        <end position="75"/>
    </location>
</feature>
<evidence type="ECO:0000313" key="3">
    <source>
        <dbReference type="EMBL" id="RYP08015.1"/>
    </source>
</evidence>
<protein>
    <recommendedName>
        <fullName evidence="2">Cupin type-2 domain-containing protein</fullName>
    </recommendedName>
</protein>